<evidence type="ECO:0000256" key="5">
    <source>
        <dbReference type="ARBA" id="ARBA00022691"/>
    </source>
</evidence>
<feature type="binding site" evidence="7">
    <location>
        <position position="57"/>
    </location>
    <ligand>
        <name>S-adenosyl-L-methionine</name>
        <dbReference type="ChEBI" id="CHEBI:59789"/>
    </ligand>
</feature>
<accession>A0A7S4HBY3</accession>
<dbReference type="Pfam" id="PF04072">
    <property type="entry name" value="LCM"/>
    <property type="match status" value="1"/>
</dbReference>
<protein>
    <recommendedName>
        <fullName evidence="6">Leucine carboxyl methyltransferase 1</fullName>
        <ecNumber evidence="6">2.1.1.233</ecNumber>
    </recommendedName>
</protein>
<comment type="catalytic activity">
    <reaction evidence="1 6">
        <text>[phosphatase 2A protein]-C-terminal L-leucine + S-adenosyl-L-methionine = [phosphatase 2A protein]-C-terminal L-leucine methyl ester + S-adenosyl-L-homocysteine</text>
        <dbReference type="Rhea" id="RHEA:48544"/>
        <dbReference type="Rhea" id="RHEA-COMP:12134"/>
        <dbReference type="Rhea" id="RHEA-COMP:12135"/>
        <dbReference type="ChEBI" id="CHEBI:57856"/>
        <dbReference type="ChEBI" id="CHEBI:59789"/>
        <dbReference type="ChEBI" id="CHEBI:90516"/>
        <dbReference type="ChEBI" id="CHEBI:90517"/>
        <dbReference type="EC" id="2.1.1.233"/>
    </reaction>
</comment>
<dbReference type="GO" id="GO:0018423">
    <property type="term" value="F:protein C-terminal leucine carboxyl O-methyltransferase activity"/>
    <property type="evidence" value="ECO:0007669"/>
    <property type="project" value="UniProtKB-EC"/>
</dbReference>
<dbReference type="GO" id="GO:0032259">
    <property type="term" value="P:methylation"/>
    <property type="evidence" value="ECO:0007669"/>
    <property type="project" value="UniProtKB-KW"/>
</dbReference>
<sequence>MSSQREHEKAVMATSEDAALCKSIASSKGYYQDPFIHVFVSRSGSRPPLINRGHYARVTAVRNVIFQFLEACGNNSDDSSSESDLAHGQNLREQIVILGSGLDSTFFYLKNMSKQPRGGYFEVDFDDVVKFKKDRIMRSDALKKILEIQIDESEEPETEVDDKEGDLGLRTREYTLLSCDMRNCQELEAALGSAGVDFSAPTLFISECVLIYMKPAEGTRIIEWAANLFPCSIFFTYEQIHPHDPFGKVMAQNISLRGCPLLSFEAYPDCDSQKQRYLEATWETCEAISMQDFYDGLPEEEKSRVAKIEWLDEIEEWKMIQQHYCFILATKDAEGRKLWANLKIST</sequence>
<dbReference type="InterPro" id="IPR016651">
    <property type="entry name" value="LCMT1"/>
</dbReference>
<gene>
    <name evidence="8" type="ORF">GTHE00462_LOCUS3400</name>
</gene>
<dbReference type="PANTHER" id="PTHR13600:SF21">
    <property type="entry name" value="LEUCINE CARBOXYL METHYLTRANSFERASE 1"/>
    <property type="match status" value="1"/>
</dbReference>
<dbReference type="AlphaFoldDB" id="A0A7S4HBY3"/>
<feature type="binding site" evidence="7">
    <location>
        <position position="207"/>
    </location>
    <ligand>
        <name>S-adenosyl-L-methionine</name>
        <dbReference type="ChEBI" id="CHEBI:59789"/>
    </ligand>
</feature>
<dbReference type="PANTHER" id="PTHR13600">
    <property type="entry name" value="LEUCINE CARBOXYL METHYLTRANSFERASE"/>
    <property type="match status" value="1"/>
</dbReference>
<evidence type="ECO:0000256" key="1">
    <source>
        <dbReference type="ARBA" id="ARBA00000724"/>
    </source>
</evidence>
<dbReference type="InterPro" id="IPR029063">
    <property type="entry name" value="SAM-dependent_MTases_sf"/>
</dbReference>
<evidence type="ECO:0000256" key="4">
    <source>
        <dbReference type="ARBA" id="ARBA00022679"/>
    </source>
</evidence>
<keyword evidence="5 6" id="KW-0949">S-adenosyl-L-methionine</keyword>
<feature type="binding site" evidence="7">
    <location>
        <position position="99"/>
    </location>
    <ligand>
        <name>S-adenosyl-L-methionine</name>
        <dbReference type="ChEBI" id="CHEBI:59789"/>
    </ligand>
</feature>
<evidence type="ECO:0000256" key="3">
    <source>
        <dbReference type="ARBA" id="ARBA00022603"/>
    </source>
</evidence>
<comment type="function">
    <text evidence="6">Methylates the carboxyl group of the C-terminal leucine residue of protein phosphatase 2A catalytic subunits to form alpha-leucine ester residues.</text>
</comment>
<evidence type="ECO:0000313" key="8">
    <source>
        <dbReference type="EMBL" id="CAE2194089.1"/>
    </source>
</evidence>
<reference evidence="8" key="1">
    <citation type="submission" date="2021-01" db="EMBL/GenBank/DDBJ databases">
        <authorList>
            <person name="Corre E."/>
            <person name="Pelletier E."/>
            <person name="Niang G."/>
            <person name="Scheremetjew M."/>
            <person name="Finn R."/>
            <person name="Kale V."/>
            <person name="Holt S."/>
            <person name="Cochrane G."/>
            <person name="Meng A."/>
            <person name="Brown T."/>
            <person name="Cohen L."/>
        </authorList>
    </citation>
    <scope>NUCLEOTIDE SEQUENCE</scope>
    <source>
        <strain evidence="8">CCMP 2712</strain>
    </source>
</reference>
<evidence type="ECO:0000256" key="6">
    <source>
        <dbReference type="PIRNR" id="PIRNR016305"/>
    </source>
</evidence>
<organism evidence="8">
    <name type="scientific">Guillardia theta</name>
    <name type="common">Cryptophyte</name>
    <name type="synonym">Cryptomonas phi</name>
    <dbReference type="NCBI Taxonomy" id="55529"/>
    <lineage>
        <taxon>Eukaryota</taxon>
        <taxon>Cryptophyceae</taxon>
        <taxon>Pyrenomonadales</taxon>
        <taxon>Geminigeraceae</taxon>
        <taxon>Guillardia</taxon>
    </lineage>
</organism>
<evidence type="ECO:0000256" key="2">
    <source>
        <dbReference type="ARBA" id="ARBA00010703"/>
    </source>
</evidence>
<proteinExistence type="inferred from homology"/>
<comment type="similarity">
    <text evidence="2 6">Belongs to the methyltransferase superfamily. LCMT family.</text>
</comment>
<dbReference type="EC" id="2.1.1.233" evidence="6"/>
<dbReference type="SUPFAM" id="SSF53335">
    <property type="entry name" value="S-adenosyl-L-methionine-dependent methyltransferases"/>
    <property type="match status" value="1"/>
</dbReference>
<keyword evidence="4 6" id="KW-0808">Transferase</keyword>
<name>A0A7S4HBY3_GUITH</name>
<dbReference type="EMBL" id="HBKN01004058">
    <property type="protein sequence ID" value="CAE2194089.1"/>
    <property type="molecule type" value="Transcribed_RNA"/>
</dbReference>
<dbReference type="Gene3D" id="3.40.50.150">
    <property type="entry name" value="Vaccinia Virus protein VP39"/>
    <property type="match status" value="1"/>
</dbReference>
<dbReference type="InterPro" id="IPR007213">
    <property type="entry name" value="Ppm1/Ppm2/Tcmp"/>
</dbReference>
<keyword evidence="3 6" id="KW-0489">Methyltransferase</keyword>
<dbReference type="PIRSF" id="PIRSF016305">
    <property type="entry name" value="LCM_mtfrase"/>
    <property type="match status" value="1"/>
</dbReference>
<evidence type="ECO:0000256" key="7">
    <source>
        <dbReference type="PIRSR" id="PIRSR016305-1"/>
    </source>
</evidence>